<reference evidence="3" key="1">
    <citation type="submission" date="2016-04" db="EMBL/GenBank/DDBJ databases">
        <authorList>
            <person name="Evans L.H."/>
            <person name="Alamgir A."/>
            <person name="Owens N."/>
            <person name="Weber N.D."/>
            <person name="Virtaneva K."/>
            <person name="Barbian K."/>
            <person name="Babar A."/>
            <person name="Rosenke K."/>
        </authorList>
    </citation>
    <scope>NUCLEOTIDE SEQUENCE</scope>
    <source>
        <strain evidence="3">86</strain>
    </source>
</reference>
<dbReference type="GO" id="GO:0071281">
    <property type="term" value="P:cellular response to iron ion"/>
    <property type="evidence" value="ECO:0007669"/>
    <property type="project" value="TreeGrafter"/>
</dbReference>
<evidence type="ECO:0000256" key="1">
    <source>
        <dbReference type="SAM" id="SignalP"/>
    </source>
</evidence>
<proteinExistence type="predicted"/>
<dbReference type="PANTHER" id="PTHR30535">
    <property type="entry name" value="VITAMIN B12-BINDING PROTEIN"/>
    <property type="match status" value="1"/>
</dbReference>
<dbReference type="PANTHER" id="PTHR30535:SF34">
    <property type="entry name" value="MOLYBDATE-BINDING PROTEIN MOLA"/>
    <property type="match status" value="1"/>
</dbReference>
<gene>
    <name evidence="3" type="ORF">KL86APRO_11711</name>
</gene>
<dbReference type="SUPFAM" id="SSF53807">
    <property type="entry name" value="Helical backbone' metal receptor"/>
    <property type="match status" value="1"/>
</dbReference>
<dbReference type="InterPro" id="IPR002491">
    <property type="entry name" value="ABC_transptr_periplasmic_BD"/>
</dbReference>
<dbReference type="EMBL" id="FLUO01000001">
    <property type="protein sequence ID" value="SBW03334.1"/>
    <property type="molecule type" value="Genomic_DNA"/>
</dbReference>
<name>A0A212JV49_9PROT</name>
<sequence length="270" mass="28529">MKLAAAFGLALALAASPAAAKPRVASINVCTDQLVLALADDDQIVSLSVSAESPVASFHADRARALGRPLVRGDAEDALLLRPDLVLTGAWDYAVRQSLSRFGVRAEGFDDPVTLDDVAAQFRRAGDLLEQPERAERRIAELAAARARARLHPAAGERVVLYYTGGYTYGTGTLMDAVLSELGAVNLAAANGVTGVGRLDLETLVADRPTRILSDSTIAGRAPRIDTQLLRHPALARAMPGIAPTPYPLRYWICGASAAAALDFLGAHLR</sequence>
<evidence type="ECO:0000313" key="3">
    <source>
        <dbReference type="EMBL" id="SBW03334.1"/>
    </source>
</evidence>
<dbReference type="AlphaFoldDB" id="A0A212JV49"/>
<keyword evidence="1" id="KW-0732">Signal</keyword>
<dbReference type="PROSITE" id="PS50983">
    <property type="entry name" value="FE_B12_PBP"/>
    <property type="match status" value="1"/>
</dbReference>
<evidence type="ECO:0000259" key="2">
    <source>
        <dbReference type="PROSITE" id="PS50983"/>
    </source>
</evidence>
<feature type="chain" id="PRO_5012465417" evidence="1">
    <location>
        <begin position="21"/>
        <end position="270"/>
    </location>
</feature>
<dbReference type="CDD" id="cd00636">
    <property type="entry name" value="TroA-like"/>
    <property type="match status" value="1"/>
</dbReference>
<organism evidence="3">
    <name type="scientific">uncultured Alphaproteobacteria bacterium</name>
    <dbReference type="NCBI Taxonomy" id="91750"/>
    <lineage>
        <taxon>Bacteria</taxon>
        <taxon>Pseudomonadati</taxon>
        <taxon>Pseudomonadota</taxon>
        <taxon>Alphaproteobacteria</taxon>
        <taxon>environmental samples</taxon>
    </lineage>
</organism>
<feature type="signal peptide" evidence="1">
    <location>
        <begin position="1"/>
        <end position="20"/>
    </location>
</feature>
<dbReference type="InterPro" id="IPR050902">
    <property type="entry name" value="ABC_Transporter_SBP"/>
</dbReference>
<accession>A0A212JV49</accession>
<dbReference type="Gene3D" id="3.40.50.1980">
    <property type="entry name" value="Nitrogenase molybdenum iron protein domain"/>
    <property type="match status" value="2"/>
</dbReference>
<protein>
    <submittedName>
        <fullName evidence="3">Periplasmic binding protein</fullName>
    </submittedName>
</protein>
<feature type="domain" description="Fe/B12 periplasmic-binding" evidence="2">
    <location>
        <begin position="23"/>
        <end position="270"/>
    </location>
</feature>
<dbReference type="Pfam" id="PF01497">
    <property type="entry name" value="Peripla_BP_2"/>
    <property type="match status" value="1"/>
</dbReference>